<keyword evidence="2" id="KW-0732">Signal</keyword>
<accession>A0A1I5IHP6</accession>
<organism evidence="3 4">
    <name type="scientific">Geodermatophilus obscurus</name>
    <dbReference type="NCBI Taxonomy" id="1861"/>
    <lineage>
        <taxon>Bacteria</taxon>
        <taxon>Bacillati</taxon>
        <taxon>Actinomycetota</taxon>
        <taxon>Actinomycetes</taxon>
        <taxon>Geodermatophilales</taxon>
        <taxon>Geodermatophilaceae</taxon>
        <taxon>Geodermatophilus</taxon>
    </lineage>
</organism>
<evidence type="ECO:0000313" key="4">
    <source>
        <dbReference type="Proteomes" id="UP000183642"/>
    </source>
</evidence>
<dbReference type="AlphaFoldDB" id="A0A1I5IHP6"/>
<dbReference type="EMBL" id="FOWE01000014">
    <property type="protein sequence ID" value="SFO59939.1"/>
    <property type="molecule type" value="Genomic_DNA"/>
</dbReference>
<feature type="region of interest" description="Disordered" evidence="1">
    <location>
        <begin position="21"/>
        <end position="73"/>
    </location>
</feature>
<name>A0A1I5IHP6_9ACTN</name>
<dbReference type="Pfam" id="PF20329">
    <property type="entry name" value="DUF6624"/>
    <property type="match status" value="1"/>
</dbReference>
<evidence type="ECO:0000256" key="2">
    <source>
        <dbReference type="SAM" id="SignalP"/>
    </source>
</evidence>
<evidence type="ECO:0000256" key="1">
    <source>
        <dbReference type="SAM" id="MobiDB-lite"/>
    </source>
</evidence>
<feature type="chain" id="PRO_5039054339" description="Lipoprotein" evidence="2">
    <location>
        <begin position="23"/>
        <end position="235"/>
    </location>
</feature>
<keyword evidence="4" id="KW-1185">Reference proteome</keyword>
<reference evidence="4" key="1">
    <citation type="submission" date="2016-10" db="EMBL/GenBank/DDBJ databases">
        <authorList>
            <person name="Varghese N."/>
            <person name="Submissions S."/>
        </authorList>
    </citation>
    <scope>NUCLEOTIDE SEQUENCE [LARGE SCALE GENOMIC DNA]</scope>
    <source>
        <strain evidence="4">DSM 43161</strain>
    </source>
</reference>
<dbReference type="PROSITE" id="PS51257">
    <property type="entry name" value="PROKAR_LIPOPROTEIN"/>
    <property type="match status" value="1"/>
</dbReference>
<dbReference type="Proteomes" id="UP000183642">
    <property type="component" value="Unassembled WGS sequence"/>
</dbReference>
<feature type="signal peptide" evidence="2">
    <location>
        <begin position="1"/>
        <end position="22"/>
    </location>
</feature>
<sequence length="235" mass="23122">MSRTLPAALLAAVLLAGCSAGSPGEPAAAPGTASAAASSATSSAGTSSATTSATSSAGPTTTPSAGPASGSAAAVGDPALREELLAMLERDQAGRTGGADPEGDAARTRRLAEVLDAHGWPTWDLVGEDGAEAAWAIAQHSDLDPAFQRRALELLRQAVAAGQASPGDLAYLTDRVAAGAGEPQTYGTQVACTPDGPQPATPLVDPAAVERLRAEAGLPPLADYLAEMAAICAGD</sequence>
<gene>
    <name evidence="3" type="ORF">SAMN05660359_04620</name>
</gene>
<evidence type="ECO:0000313" key="3">
    <source>
        <dbReference type="EMBL" id="SFO59939.1"/>
    </source>
</evidence>
<dbReference type="RefSeq" id="WP_083427637.1">
    <property type="nucleotide sequence ID" value="NZ_FOWE01000014.1"/>
</dbReference>
<dbReference type="InterPro" id="IPR046732">
    <property type="entry name" value="DUF6624"/>
</dbReference>
<dbReference type="OrthoDB" id="22038at2"/>
<evidence type="ECO:0008006" key="5">
    <source>
        <dbReference type="Google" id="ProtNLM"/>
    </source>
</evidence>
<protein>
    <recommendedName>
        <fullName evidence="5">Lipoprotein</fullName>
    </recommendedName>
</protein>
<proteinExistence type="predicted"/>